<comment type="caution">
    <text evidence="2">The sequence shown here is derived from an EMBL/GenBank/DDBJ whole genome shotgun (WGS) entry which is preliminary data.</text>
</comment>
<accession>A0A8T4IXQ6</accession>
<dbReference type="InterPro" id="IPR058663">
    <property type="entry name" value="PucR-like_N"/>
</dbReference>
<gene>
    <name evidence="2" type="ORF">KDA82_26105</name>
</gene>
<proteinExistence type="predicted"/>
<dbReference type="Pfam" id="PF25906">
    <property type="entry name" value="PucR-like_N"/>
    <property type="match status" value="1"/>
</dbReference>
<dbReference type="EMBL" id="JAGSMN010000659">
    <property type="protein sequence ID" value="MBR7676418.1"/>
    <property type="molecule type" value="Genomic_DNA"/>
</dbReference>
<feature type="domain" description="PucR-like N-terminal" evidence="1">
    <location>
        <begin position="13"/>
        <end position="176"/>
    </location>
</feature>
<sequence>MSRSHVPHDPFGDFPPELPDQLRPYLGALIDDVVEEIQQGIPEYARPDDDMYTRTIRTGAEQALMLLLDRMAKPQGGWETVAATYHHIGRGEANEGRSLDSFQQAMRMGARVAWRRISVLCDEDVLPRTVLVSLGEAMLVHLDEIIEATAAGYAEARLRSAGELQRRRDRLLDLLVADPPASCEAISDLARAAQWTVPRRLAVVLVDSREGEDGGEPERPITPPEVLVRTDRRPVCMVVPDPDGPGRARTVSLALRGQRAVIGPTVGVADGSRSARLAAEALDLAQRGIIPRQDVIRCEDHLSTLLLFRDETLLAVLADQHGEQG</sequence>
<evidence type="ECO:0000313" key="2">
    <source>
        <dbReference type="EMBL" id="MBR7676418.1"/>
    </source>
</evidence>
<evidence type="ECO:0000259" key="1">
    <source>
        <dbReference type="Pfam" id="PF25906"/>
    </source>
</evidence>
<dbReference type="AlphaFoldDB" id="A0A8T4IXQ6"/>
<keyword evidence="3" id="KW-1185">Reference proteome</keyword>
<organism evidence="2 3">
    <name type="scientific">Streptomyces daliensis</name>
    <dbReference type="NCBI Taxonomy" id="299421"/>
    <lineage>
        <taxon>Bacteria</taxon>
        <taxon>Bacillati</taxon>
        <taxon>Actinomycetota</taxon>
        <taxon>Actinomycetes</taxon>
        <taxon>Kitasatosporales</taxon>
        <taxon>Streptomycetaceae</taxon>
        <taxon>Streptomyces</taxon>
    </lineage>
</organism>
<reference evidence="2" key="1">
    <citation type="submission" date="2021-04" db="EMBL/GenBank/DDBJ databases">
        <title>Sequencing of actinobacteria type strains.</title>
        <authorList>
            <person name="Nguyen G.-S."/>
            <person name="Wentzel A."/>
        </authorList>
    </citation>
    <scope>NUCLEOTIDE SEQUENCE</scope>
    <source>
        <strain evidence="2">DSM 42095</strain>
    </source>
</reference>
<name>A0A8T4IXQ6_9ACTN</name>
<protein>
    <submittedName>
        <fullName evidence="2">PucR family transcriptional regulator</fullName>
    </submittedName>
</protein>
<feature type="non-terminal residue" evidence="2">
    <location>
        <position position="325"/>
    </location>
</feature>
<dbReference type="Proteomes" id="UP000675554">
    <property type="component" value="Unassembled WGS sequence"/>
</dbReference>
<evidence type="ECO:0000313" key="3">
    <source>
        <dbReference type="Proteomes" id="UP000675554"/>
    </source>
</evidence>